<accession>A0A5U8XJN7</accession>
<reference evidence="1" key="1">
    <citation type="submission" date="2018-07" db="EMBL/GenBank/DDBJ databases">
        <authorList>
            <person name="Ashton P.M."/>
            <person name="Dallman T."/>
            <person name="Nair S."/>
            <person name="De Pinna E."/>
            <person name="Peters T."/>
            <person name="Grant K."/>
        </authorList>
    </citation>
    <scope>NUCLEOTIDE SEQUENCE</scope>
    <source>
        <strain evidence="1">142535</strain>
    </source>
</reference>
<name>A0A5U8XJN7_SALMU</name>
<sequence>MTIALSVGEEHFKCDAELTFDFNPNWLLFNNRATRNAVVHKFVDAIKNPDFVIIERTLVVDGKCQSTCYIFNGAKIDNQKVTFWDESKQQYWVNGIWLSAAKELSYRLRYIASNKEQKTMTIQPFAGATFIDSAVMEIVKEYLVGRKDYW</sequence>
<organism evidence="1">
    <name type="scientific">Salmonella muenchen</name>
    <dbReference type="NCBI Taxonomy" id="596"/>
    <lineage>
        <taxon>Bacteria</taxon>
        <taxon>Pseudomonadati</taxon>
        <taxon>Pseudomonadota</taxon>
        <taxon>Gammaproteobacteria</taxon>
        <taxon>Enterobacterales</taxon>
        <taxon>Enterobacteriaceae</taxon>
        <taxon>Salmonella</taxon>
    </lineage>
</organism>
<evidence type="ECO:0000313" key="1">
    <source>
        <dbReference type="EMBL" id="EBS0563182.1"/>
    </source>
</evidence>
<gene>
    <name evidence="1" type="ORF">DTU56_08645</name>
</gene>
<proteinExistence type="predicted"/>
<protein>
    <submittedName>
        <fullName evidence="1">Uncharacterized protein</fullName>
    </submittedName>
</protein>
<dbReference type="EMBL" id="AAGUDP010000006">
    <property type="protein sequence ID" value="EBS0563182.1"/>
    <property type="molecule type" value="Genomic_DNA"/>
</dbReference>
<dbReference type="AlphaFoldDB" id="A0A5U8XJN7"/>
<comment type="caution">
    <text evidence="1">The sequence shown here is derived from an EMBL/GenBank/DDBJ whole genome shotgun (WGS) entry which is preliminary data.</text>
</comment>